<dbReference type="Pfam" id="PF22352">
    <property type="entry name" value="K319L-like_PKD"/>
    <property type="match status" value="4"/>
</dbReference>
<organism evidence="3 4">
    <name type="scientific">Tegillarca granosa</name>
    <name type="common">Malaysian cockle</name>
    <name type="synonym">Anadara granosa</name>
    <dbReference type="NCBI Taxonomy" id="220873"/>
    <lineage>
        <taxon>Eukaryota</taxon>
        <taxon>Metazoa</taxon>
        <taxon>Spiralia</taxon>
        <taxon>Lophotrochozoa</taxon>
        <taxon>Mollusca</taxon>
        <taxon>Bivalvia</taxon>
        <taxon>Autobranchia</taxon>
        <taxon>Pteriomorphia</taxon>
        <taxon>Arcoida</taxon>
        <taxon>Arcoidea</taxon>
        <taxon>Arcidae</taxon>
        <taxon>Tegillarca</taxon>
    </lineage>
</organism>
<dbReference type="InterPro" id="IPR029865">
    <property type="entry name" value="KIAA0319-like"/>
</dbReference>
<dbReference type="InterPro" id="IPR013783">
    <property type="entry name" value="Ig-like_fold"/>
</dbReference>
<sequence>MKNSSVTFLFNCFNYFWIIIAVATVVCLNSGVLSVDICQKPTNKEAVFNAVHYHSVPFGRLQAGVYTKNNTAKKLSDCSYSCCLNKSCNSVFYHNKTCYLIQCNASWVGSCDPHSTDDPKFADTIYVTVRNVDYGSAKNVGSLCDLDTGEGCLDTQDCKASHDNGQYRTVCVCKDGLCIFGLLAQCDVHEECYLPEQSRTKVGKCICEPNYIRDDTGTCVLGSSEDILTSTPKQSTQGQEIRTCEFGILPHCNENEECFIPKHSKKKYGICVCKDSYRKNSATEPVYISSSERSSKIPTTTTTTPAVTELTVGASDKEIQLPVNTVTLNAYVIEKEKAGEKFEYQWSLITSPDGSEGGKMEGKNTDKLKLSDLIAGLYTFKIKVTGNKRSGEAFANVTVIPAARKNMPPVAVIKPTHQEVKLPNTPILDGSASTDDDKIVSYHWQEVSGPLQDQKIDQDTAMLTLKDLAPDSDGATNSTLGNVTVIKETDYPPKANAGSDVIIHLPQKTVTLYGNLSTDDKGIKSYEWIKAADDKLTADMQGVRSPVLKLSNLQLGDYTFTLKVTDTADQVSTANVHVFVKPDVNHPPNAVTAGKVTEYLPLKSLVLDGLYDLEKIHSVAQLLIEVKEKANKPPVANAGGDKSITLPLGVATLDGSKSTDDKGIVRYSWNRDPSSLAAGEVINGSDHQAVLQLVNLVSGQYIFSLTVVDSEGLSSTDSASLIINIQNQLSLILPKSPDGDTVIKILHTDTNEPGGRVKLIFYVVNQMKETQTIRNGLETLNILKEKIHSSGYHILNYHVISLDTVVCQNNCSGHGVCDIKTKRCICEAFWMENIFTSYFTDGESNCAGIVWGLICWCKKKRCKCKWKTKKRHRYSLLQEVDYKDEMELLPKETLFVNHKKPNGFLQKPPNGISKQHLKTKLRT</sequence>
<evidence type="ECO:0000256" key="1">
    <source>
        <dbReference type="SAM" id="Phobius"/>
    </source>
</evidence>
<dbReference type="SUPFAM" id="SSF49299">
    <property type="entry name" value="PKD domain"/>
    <property type="match status" value="2"/>
</dbReference>
<keyword evidence="4" id="KW-1185">Reference proteome</keyword>
<dbReference type="PANTHER" id="PTHR46182:SF2">
    <property type="entry name" value="FI19480P1"/>
    <property type="match status" value="1"/>
</dbReference>
<keyword evidence="1" id="KW-1133">Transmembrane helix</keyword>
<feature type="domain" description="PKD/Chitinase" evidence="2">
    <location>
        <begin position="494"/>
        <end position="583"/>
    </location>
</feature>
<evidence type="ECO:0000259" key="2">
    <source>
        <dbReference type="SMART" id="SM00089"/>
    </source>
</evidence>
<proteinExistence type="predicted"/>
<protein>
    <recommendedName>
        <fullName evidence="2">PKD/Chitinase domain-containing protein</fullName>
    </recommendedName>
</protein>
<feature type="domain" description="PKD/Chitinase" evidence="2">
    <location>
        <begin position="639"/>
        <end position="726"/>
    </location>
</feature>
<feature type="transmembrane region" description="Helical" evidence="1">
    <location>
        <begin position="12"/>
        <end position="33"/>
    </location>
</feature>
<name>A0ABQ9FXS2_TEGGR</name>
<comment type="caution">
    <text evidence="3">The sequence shown here is derived from an EMBL/GenBank/DDBJ whole genome shotgun (WGS) entry which is preliminary data.</text>
</comment>
<accession>A0ABQ9FXS2</accession>
<dbReference type="PANTHER" id="PTHR46182">
    <property type="entry name" value="FI19480P1"/>
    <property type="match status" value="1"/>
</dbReference>
<dbReference type="InterPro" id="IPR022409">
    <property type="entry name" value="PKD/Chitinase_dom"/>
</dbReference>
<dbReference type="SMART" id="SM00089">
    <property type="entry name" value="PKD"/>
    <property type="match status" value="2"/>
</dbReference>
<reference evidence="3 4" key="1">
    <citation type="submission" date="2022-12" db="EMBL/GenBank/DDBJ databases">
        <title>Chromosome-level genome of Tegillarca granosa.</title>
        <authorList>
            <person name="Kim J."/>
        </authorList>
    </citation>
    <scope>NUCLEOTIDE SEQUENCE [LARGE SCALE GENOMIC DNA]</scope>
    <source>
        <strain evidence="3">Teg-2019</strain>
        <tissue evidence="3">Adductor muscle</tissue>
    </source>
</reference>
<dbReference type="Gene3D" id="2.60.40.10">
    <property type="entry name" value="Immunoglobulins"/>
    <property type="match status" value="4"/>
</dbReference>
<gene>
    <name evidence="3" type="ORF">KUTeg_000496</name>
</gene>
<dbReference type="Proteomes" id="UP001217089">
    <property type="component" value="Unassembled WGS sequence"/>
</dbReference>
<evidence type="ECO:0000313" key="4">
    <source>
        <dbReference type="Proteomes" id="UP001217089"/>
    </source>
</evidence>
<evidence type="ECO:0000313" key="3">
    <source>
        <dbReference type="EMBL" id="KAJ8322025.1"/>
    </source>
</evidence>
<keyword evidence="1" id="KW-0472">Membrane</keyword>
<dbReference type="EMBL" id="JARBDR010000018">
    <property type="protein sequence ID" value="KAJ8322025.1"/>
    <property type="molecule type" value="Genomic_DNA"/>
</dbReference>
<keyword evidence="1" id="KW-0812">Transmembrane</keyword>
<dbReference type="InterPro" id="IPR035986">
    <property type="entry name" value="PKD_dom_sf"/>
</dbReference>